<dbReference type="EMBL" id="RBKT01000001">
    <property type="protein sequence ID" value="RKR90799.1"/>
    <property type="molecule type" value="Genomic_DNA"/>
</dbReference>
<sequence>MRAVGLVALATGAGSLGACGLFDDEQVPPPPDPLAVLVTNALDLAGRYDAAVVAFPELADRLGPVAQAHRAHAEELARVTRTTLPNGAATPGATGEPSAPATGDQKATLALLRAAETEGRQTMAKACLDAPPERAALLGSIAAARATHLEVLR</sequence>
<name>A0A495JRW2_9ACTN</name>
<dbReference type="PROSITE" id="PS51257">
    <property type="entry name" value="PROKAR_LIPOPROTEIN"/>
    <property type="match status" value="1"/>
</dbReference>
<comment type="caution">
    <text evidence="2">The sequence shown here is derived from an EMBL/GenBank/DDBJ whole genome shotgun (WGS) entry which is preliminary data.</text>
</comment>
<evidence type="ECO:0000256" key="1">
    <source>
        <dbReference type="SAM" id="MobiDB-lite"/>
    </source>
</evidence>
<gene>
    <name evidence="2" type="ORF">BDK92_5180</name>
</gene>
<dbReference type="RefSeq" id="WP_121159016.1">
    <property type="nucleotide sequence ID" value="NZ_RBKT01000001.1"/>
</dbReference>
<evidence type="ECO:0000313" key="2">
    <source>
        <dbReference type="EMBL" id="RKR90799.1"/>
    </source>
</evidence>
<feature type="region of interest" description="Disordered" evidence="1">
    <location>
        <begin position="81"/>
        <end position="105"/>
    </location>
</feature>
<organism evidence="2 3">
    <name type="scientific">Micromonospora pisi</name>
    <dbReference type="NCBI Taxonomy" id="589240"/>
    <lineage>
        <taxon>Bacteria</taxon>
        <taxon>Bacillati</taxon>
        <taxon>Actinomycetota</taxon>
        <taxon>Actinomycetes</taxon>
        <taxon>Micromonosporales</taxon>
        <taxon>Micromonosporaceae</taxon>
        <taxon>Micromonospora</taxon>
    </lineage>
</organism>
<dbReference type="Proteomes" id="UP000277671">
    <property type="component" value="Unassembled WGS sequence"/>
</dbReference>
<reference evidence="2 3" key="1">
    <citation type="submission" date="2018-10" db="EMBL/GenBank/DDBJ databases">
        <title>Sequencing the genomes of 1000 actinobacteria strains.</title>
        <authorList>
            <person name="Klenk H.-P."/>
        </authorList>
    </citation>
    <scope>NUCLEOTIDE SEQUENCE [LARGE SCALE GENOMIC DNA]</scope>
    <source>
        <strain evidence="2 3">DSM 45175</strain>
    </source>
</reference>
<dbReference type="AlphaFoldDB" id="A0A495JRW2"/>
<evidence type="ECO:0000313" key="3">
    <source>
        <dbReference type="Proteomes" id="UP000277671"/>
    </source>
</evidence>
<dbReference type="OrthoDB" id="3397301at2"/>
<protein>
    <submittedName>
        <fullName evidence="2">Uncharacterized protein</fullName>
    </submittedName>
</protein>
<keyword evidence="3" id="KW-1185">Reference proteome</keyword>
<proteinExistence type="predicted"/>
<accession>A0A495JRW2</accession>